<evidence type="ECO:0000313" key="5">
    <source>
        <dbReference type="Proteomes" id="UP001256827"/>
    </source>
</evidence>
<dbReference type="Gene3D" id="2.60.40.790">
    <property type="match status" value="1"/>
</dbReference>
<sequence>MRNLQETMKQLQKASESLSKLSFDQEHPWKALSQMNQLLDSNFWENLMSLTGHSAVQATTGASEAVPTVHKAKNQAKTMPHAILQSDPDSFPVTDIYQTEHMVIVCCELPGFDRDSLEVTLTEQRTLELKGKIREHPKSRFCIHRERSHGTFSRQIELPVTVSSKGMKAQYQDGLLELYLPREGEPNERRTTFRASL</sequence>
<evidence type="ECO:0000256" key="2">
    <source>
        <dbReference type="RuleBase" id="RU003616"/>
    </source>
</evidence>
<reference evidence="4 5" key="1">
    <citation type="submission" date="2023-09" db="EMBL/GenBank/DDBJ databases">
        <title>Complete Genome and Methylome dissection of Bacillus brevis NEB573 original source of BbsI restriction endonuclease.</title>
        <authorList>
            <person name="Fomenkov A."/>
            <person name="Roberts R.D."/>
        </authorList>
    </citation>
    <scope>NUCLEOTIDE SEQUENCE [LARGE SCALE GENOMIC DNA]</scope>
    <source>
        <strain evidence="4 5">NEB573</strain>
    </source>
</reference>
<evidence type="ECO:0000313" key="4">
    <source>
        <dbReference type="EMBL" id="WNC12796.1"/>
    </source>
</evidence>
<dbReference type="PANTHER" id="PTHR11527">
    <property type="entry name" value="HEAT-SHOCK PROTEIN 20 FAMILY MEMBER"/>
    <property type="match status" value="1"/>
</dbReference>
<keyword evidence="5" id="KW-1185">Reference proteome</keyword>
<comment type="similarity">
    <text evidence="1 2">Belongs to the small heat shock protein (HSP20) family.</text>
</comment>
<proteinExistence type="inferred from homology"/>
<dbReference type="EMBL" id="CP134050">
    <property type="protein sequence ID" value="WNC12796.1"/>
    <property type="molecule type" value="Genomic_DNA"/>
</dbReference>
<dbReference type="InterPro" id="IPR031107">
    <property type="entry name" value="Small_HSP"/>
</dbReference>
<dbReference type="Pfam" id="PF00011">
    <property type="entry name" value="HSP20"/>
    <property type="match status" value="1"/>
</dbReference>
<dbReference type="InterPro" id="IPR008978">
    <property type="entry name" value="HSP20-like_chaperone"/>
</dbReference>
<dbReference type="RefSeq" id="WP_310764314.1">
    <property type="nucleotide sequence ID" value="NZ_CP134050.1"/>
</dbReference>
<evidence type="ECO:0000256" key="1">
    <source>
        <dbReference type="PROSITE-ProRule" id="PRU00285"/>
    </source>
</evidence>
<accession>A0ABY9SY88</accession>
<evidence type="ECO:0000259" key="3">
    <source>
        <dbReference type="PROSITE" id="PS01031"/>
    </source>
</evidence>
<dbReference type="SUPFAM" id="SSF49764">
    <property type="entry name" value="HSP20-like chaperones"/>
    <property type="match status" value="1"/>
</dbReference>
<dbReference type="InterPro" id="IPR002068">
    <property type="entry name" value="A-crystallin/Hsp20_dom"/>
</dbReference>
<protein>
    <submittedName>
        <fullName evidence="4">Hsp20/alpha crystallin family protein</fullName>
    </submittedName>
</protein>
<organism evidence="4 5">
    <name type="scientific">Brevibacillus brevis</name>
    <name type="common">Bacillus brevis</name>
    <dbReference type="NCBI Taxonomy" id="1393"/>
    <lineage>
        <taxon>Bacteria</taxon>
        <taxon>Bacillati</taxon>
        <taxon>Bacillota</taxon>
        <taxon>Bacilli</taxon>
        <taxon>Bacillales</taxon>
        <taxon>Paenibacillaceae</taxon>
        <taxon>Brevibacillus</taxon>
    </lineage>
</organism>
<feature type="domain" description="SHSP" evidence="3">
    <location>
        <begin position="84"/>
        <end position="197"/>
    </location>
</feature>
<dbReference type="Proteomes" id="UP001256827">
    <property type="component" value="Chromosome"/>
</dbReference>
<dbReference type="CDD" id="cd06464">
    <property type="entry name" value="ACD_sHsps-like"/>
    <property type="match status" value="1"/>
</dbReference>
<dbReference type="PROSITE" id="PS01031">
    <property type="entry name" value="SHSP"/>
    <property type="match status" value="1"/>
</dbReference>
<gene>
    <name evidence="4" type="ORF">RGB73_18935</name>
</gene>
<name>A0ABY9SY88_BREBE</name>